<dbReference type="RefSeq" id="WP_002442565.1">
    <property type="nucleotide sequence ID" value="NC_017910.1"/>
</dbReference>
<accession>I2BEI5</accession>
<keyword evidence="5" id="KW-0482">Metalloprotease</keyword>
<dbReference type="SUPFAM" id="SSF102712">
    <property type="entry name" value="JAB1/MPN domain"/>
    <property type="match status" value="1"/>
</dbReference>
<dbReference type="GO" id="GO:0008237">
    <property type="term" value="F:metallopeptidase activity"/>
    <property type="evidence" value="ECO:0007669"/>
    <property type="project" value="UniProtKB-KW"/>
</dbReference>
<dbReference type="PROSITE" id="PS01302">
    <property type="entry name" value="UPF0758"/>
    <property type="match status" value="1"/>
</dbReference>
<dbReference type="EMBL" id="CP001560">
    <property type="protein sequence ID" value="AFJ48939.1"/>
    <property type="molecule type" value="Genomic_DNA"/>
</dbReference>
<dbReference type="InterPro" id="IPR025657">
    <property type="entry name" value="RadC_JAB"/>
</dbReference>
<dbReference type="InterPro" id="IPR020891">
    <property type="entry name" value="UPF0758_CS"/>
</dbReference>
<organism evidence="8 9">
    <name type="scientific">Shimwellia blattae (strain ATCC 29907 / DSM 4481 / JCM 1650 / NBRC 105725 / CDC 9005-74)</name>
    <name type="common">Escherichia blattae</name>
    <dbReference type="NCBI Taxonomy" id="630626"/>
    <lineage>
        <taxon>Bacteria</taxon>
        <taxon>Pseudomonadati</taxon>
        <taxon>Pseudomonadota</taxon>
        <taxon>Gammaproteobacteria</taxon>
        <taxon>Enterobacterales</taxon>
        <taxon>Enterobacteriaceae</taxon>
        <taxon>Shimwellia</taxon>
    </lineage>
</organism>
<evidence type="ECO:0000256" key="6">
    <source>
        <dbReference type="HAMAP-Rule" id="MF_00018"/>
    </source>
</evidence>
<dbReference type="CDD" id="cd08071">
    <property type="entry name" value="MPN_DUF2466"/>
    <property type="match status" value="1"/>
</dbReference>
<keyword evidence="2" id="KW-0479">Metal-binding</keyword>
<evidence type="ECO:0000259" key="7">
    <source>
        <dbReference type="PROSITE" id="PS50249"/>
    </source>
</evidence>
<evidence type="ECO:0000256" key="3">
    <source>
        <dbReference type="ARBA" id="ARBA00022801"/>
    </source>
</evidence>
<comment type="similarity">
    <text evidence="6">Belongs to the UPF0758 family. YicR subfamily.</text>
</comment>
<dbReference type="Pfam" id="PF20582">
    <property type="entry name" value="UPF0758_N"/>
    <property type="match status" value="1"/>
</dbReference>
<dbReference type="HAMAP" id="MF_00018">
    <property type="entry name" value="UPF0758_YicR"/>
    <property type="match status" value="1"/>
</dbReference>
<dbReference type="NCBIfam" id="NF000642">
    <property type="entry name" value="PRK00024.1"/>
    <property type="match status" value="1"/>
</dbReference>
<dbReference type="InterPro" id="IPR010994">
    <property type="entry name" value="RuvA_2-like"/>
</dbReference>
<keyword evidence="4" id="KW-0862">Zinc</keyword>
<evidence type="ECO:0000256" key="1">
    <source>
        <dbReference type="ARBA" id="ARBA00022670"/>
    </source>
</evidence>
<dbReference type="eggNOG" id="COG2003">
    <property type="taxonomic scope" value="Bacteria"/>
</dbReference>
<keyword evidence="9" id="KW-1185">Reference proteome</keyword>
<keyword evidence="1" id="KW-0645">Protease</keyword>
<dbReference type="PATRIC" id="fig|630626.3.peg.3810"/>
<dbReference type="PANTHER" id="PTHR30471">
    <property type="entry name" value="DNA REPAIR PROTEIN RADC"/>
    <property type="match status" value="1"/>
</dbReference>
<dbReference type="HOGENOM" id="CLU_073529_0_1_6"/>
<dbReference type="InterPro" id="IPR001405">
    <property type="entry name" value="UPF0758"/>
</dbReference>
<sequence>MKYDATMVMLPREKLLAFGPQALSDVELLALFLRTGRPGVHVLRFARQMLDHFGSLRALLSADLAAFEHIDGVGVATFAQLNAVGEMSRRYYAAQIKETCLLTSPETTREFLCAELAGEQREIFIVIFLDNQHRVITWSRMFSGTLAHVEVHPREIIREALRHNAAAVILAHNHPSGKAEPSKADHFITRQIVHTCQSLDIRVLDHLVIGHGECVSFAERGWI</sequence>
<dbReference type="GO" id="GO:0006508">
    <property type="term" value="P:proteolysis"/>
    <property type="evidence" value="ECO:0007669"/>
    <property type="project" value="UniProtKB-KW"/>
</dbReference>
<dbReference type="OrthoDB" id="9804482at2"/>
<accession>K6VYJ1</accession>
<evidence type="ECO:0000256" key="4">
    <source>
        <dbReference type="ARBA" id="ARBA00022833"/>
    </source>
</evidence>
<feature type="domain" description="MPN" evidence="7">
    <location>
        <begin position="101"/>
        <end position="223"/>
    </location>
</feature>
<dbReference type="PROSITE" id="PS50249">
    <property type="entry name" value="MPN"/>
    <property type="match status" value="1"/>
</dbReference>
<dbReference type="InterPro" id="IPR022820">
    <property type="entry name" value="UPF0758_YicR"/>
</dbReference>
<dbReference type="NCBIfam" id="TIGR00608">
    <property type="entry name" value="radc"/>
    <property type="match status" value="1"/>
</dbReference>
<evidence type="ECO:0000313" key="8">
    <source>
        <dbReference type="EMBL" id="AFJ48939.1"/>
    </source>
</evidence>
<dbReference type="Gene3D" id="3.40.140.10">
    <property type="entry name" value="Cytidine Deaminase, domain 2"/>
    <property type="match status" value="1"/>
</dbReference>
<proteinExistence type="inferred from homology"/>
<dbReference type="Pfam" id="PF04002">
    <property type="entry name" value="RadC"/>
    <property type="match status" value="1"/>
</dbReference>
<dbReference type="SUPFAM" id="SSF47781">
    <property type="entry name" value="RuvA domain 2-like"/>
    <property type="match status" value="1"/>
</dbReference>
<gene>
    <name evidence="8" type="primary">radC</name>
    <name evidence="8" type="ordered locus">EBL_c39110</name>
</gene>
<dbReference type="InterPro" id="IPR046778">
    <property type="entry name" value="UPF0758_N"/>
</dbReference>
<protein>
    <recommendedName>
        <fullName evidence="6">UPF0758 protein EBL_c39110</fullName>
    </recommendedName>
</protein>
<evidence type="ECO:0000256" key="2">
    <source>
        <dbReference type="ARBA" id="ARBA00022723"/>
    </source>
</evidence>
<dbReference type="InterPro" id="IPR037518">
    <property type="entry name" value="MPN"/>
</dbReference>
<evidence type="ECO:0000313" key="9">
    <source>
        <dbReference type="Proteomes" id="UP000001955"/>
    </source>
</evidence>
<dbReference type="AlphaFoldDB" id="I2BEI5"/>
<keyword evidence="3" id="KW-0378">Hydrolase</keyword>
<reference evidence="8 9" key="1">
    <citation type="journal article" date="2012" name="J. Bacteriol.">
        <title>Complete genome sequence of the B12-producing Shimwellia blattae strain DSM 4481, isolated from a cockroach.</title>
        <authorList>
            <person name="Brzuszkiewicz E."/>
            <person name="Waschkowitz T."/>
            <person name="Wiezer A."/>
            <person name="Daniel R."/>
        </authorList>
    </citation>
    <scope>NUCLEOTIDE SEQUENCE [LARGE SCALE GENOMIC DNA]</scope>
    <source>
        <strain evidence="9">ATCC 29907 / DSM 4481 / JCM 1650 / NBRC 105725 / CDC 9005-74</strain>
    </source>
</reference>
<dbReference type="PANTHER" id="PTHR30471:SF3">
    <property type="entry name" value="UPF0758 PROTEIN YEES-RELATED"/>
    <property type="match status" value="1"/>
</dbReference>
<dbReference type="STRING" id="630626.EBL_c39110"/>
<name>I2BEI5_SHIBC</name>
<dbReference type="GO" id="GO:0046872">
    <property type="term" value="F:metal ion binding"/>
    <property type="evidence" value="ECO:0007669"/>
    <property type="project" value="UniProtKB-KW"/>
</dbReference>
<dbReference type="Proteomes" id="UP000001955">
    <property type="component" value="Chromosome"/>
</dbReference>
<dbReference type="KEGG" id="ebt:EBL_c39110"/>
<evidence type="ECO:0000256" key="5">
    <source>
        <dbReference type="ARBA" id="ARBA00023049"/>
    </source>
</evidence>